<protein>
    <submittedName>
        <fullName evidence="2">Uncharacterized protein</fullName>
    </submittedName>
</protein>
<accession>A0ABR0Q024</accession>
<comment type="caution">
    <text evidence="2">The sequence shown here is derived from an EMBL/GenBank/DDBJ whole genome shotgun (WGS) entry which is preliminary data.</text>
</comment>
<organism evidence="2 3">
    <name type="scientific">Gossypium arboreum</name>
    <name type="common">Tree cotton</name>
    <name type="synonym">Gossypium nanking</name>
    <dbReference type="NCBI Taxonomy" id="29729"/>
    <lineage>
        <taxon>Eukaryota</taxon>
        <taxon>Viridiplantae</taxon>
        <taxon>Streptophyta</taxon>
        <taxon>Embryophyta</taxon>
        <taxon>Tracheophyta</taxon>
        <taxon>Spermatophyta</taxon>
        <taxon>Magnoliopsida</taxon>
        <taxon>eudicotyledons</taxon>
        <taxon>Gunneridae</taxon>
        <taxon>Pentapetalae</taxon>
        <taxon>rosids</taxon>
        <taxon>malvids</taxon>
        <taxon>Malvales</taxon>
        <taxon>Malvaceae</taxon>
        <taxon>Malvoideae</taxon>
        <taxon>Gossypium</taxon>
    </lineage>
</organism>
<proteinExistence type="predicted"/>
<sequence>MAEKSRETRKIGTLGFSTLCSFENNYDYLLLHVSFFYVSVYGHSSVTTEKKFIPATAQMAKTNLIVPAAILAVLLFAYGITFSEEARVLKADHKTHHHSSLNVNVKGDVLPDGSATVNNVKKAAYRTDAFRSTTPGHSPGAGH</sequence>
<gene>
    <name evidence="2" type="ORF">PVK06_016322</name>
</gene>
<evidence type="ECO:0000313" key="3">
    <source>
        <dbReference type="Proteomes" id="UP001358586"/>
    </source>
</evidence>
<evidence type="ECO:0000256" key="1">
    <source>
        <dbReference type="SAM" id="Phobius"/>
    </source>
</evidence>
<name>A0ABR0Q024_GOSAR</name>
<keyword evidence="1" id="KW-1133">Transmembrane helix</keyword>
<keyword evidence="3" id="KW-1185">Reference proteome</keyword>
<keyword evidence="1" id="KW-0472">Membrane</keyword>
<dbReference type="EMBL" id="JARKNE010000005">
    <property type="protein sequence ID" value="KAK5832520.1"/>
    <property type="molecule type" value="Genomic_DNA"/>
</dbReference>
<evidence type="ECO:0000313" key="2">
    <source>
        <dbReference type="EMBL" id="KAK5832520.1"/>
    </source>
</evidence>
<reference evidence="2 3" key="1">
    <citation type="submission" date="2023-03" db="EMBL/GenBank/DDBJ databases">
        <title>WGS of Gossypium arboreum.</title>
        <authorList>
            <person name="Yu D."/>
        </authorList>
    </citation>
    <scope>NUCLEOTIDE SEQUENCE [LARGE SCALE GENOMIC DNA]</scope>
    <source>
        <tissue evidence="2">Leaf</tissue>
    </source>
</reference>
<feature type="transmembrane region" description="Helical" evidence="1">
    <location>
        <begin position="64"/>
        <end position="82"/>
    </location>
</feature>
<dbReference type="Proteomes" id="UP001358586">
    <property type="component" value="Chromosome 5"/>
</dbReference>
<keyword evidence="1" id="KW-0812">Transmembrane</keyword>